<reference evidence="2" key="2">
    <citation type="journal article" date="2023" name="Science">
        <title>Genomic signatures of disease resistance in endangered staghorn corals.</title>
        <authorList>
            <person name="Vollmer S.V."/>
            <person name="Selwyn J.D."/>
            <person name="Despard B.A."/>
            <person name="Roesel C.L."/>
        </authorList>
    </citation>
    <scope>NUCLEOTIDE SEQUENCE</scope>
    <source>
        <strain evidence="2">K2</strain>
    </source>
</reference>
<comment type="caution">
    <text evidence="2">The sequence shown here is derived from an EMBL/GenBank/DDBJ whole genome shotgun (WGS) entry which is preliminary data.</text>
</comment>
<evidence type="ECO:0000313" key="3">
    <source>
        <dbReference type="Proteomes" id="UP001249851"/>
    </source>
</evidence>
<gene>
    <name evidence="2" type="ORF">P5673_025377</name>
</gene>
<protein>
    <submittedName>
        <fullName evidence="2">Uncharacterized protein</fullName>
    </submittedName>
</protein>
<dbReference type="AlphaFoldDB" id="A0AAD9UXA3"/>
<keyword evidence="1" id="KW-1133">Transmembrane helix</keyword>
<evidence type="ECO:0000313" key="2">
    <source>
        <dbReference type="EMBL" id="KAK2553399.1"/>
    </source>
</evidence>
<reference evidence="2" key="1">
    <citation type="journal article" date="2023" name="G3 (Bethesda)">
        <title>Whole genome assembly and annotation of the endangered Caribbean coral Acropora cervicornis.</title>
        <authorList>
            <person name="Selwyn J.D."/>
            <person name="Vollmer S.V."/>
        </authorList>
    </citation>
    <scope>NUCLEOTIDE SEQUENCE</scope>
    <source>
        <strain evidence="2">K2</strain>
    </source>
</reference>
<dbReference type="Proteomes" id="UP001249851">
    <property type="component" value="Unassembled WGS sequence"/>
</dbReference>
<dbReference type="EMBL" id="JARQWQ010000078">
    <property type="protein sequence ID" value="KAK2553399.1"/>
    <property type="molecule type" value="Genomic_DNA"/>
</dbReference>
<keyword evidence="1" id="KW-0472">Membrane</keyword>
<sequence length="314" mass="35653">MSLAMYGLNRSAQTAGQVLGFTTGTRTNDMFKQQTNDQRKIKDTTIESSCKVEAATCKYNKNNVESEAGLDREYSFTNRGGSAWGHGSGEERNSIFPVLLTVLVTLILAVLYRYRRMMFPRLVAMALEGDYGPTFEGQSSSSDTIIPIREETSIMENKLNHRPSLTNPKCIRQWNVKESTIHTNRLIWELPGDQYMSMPSDASKPLVNLVNDHSDVVENIFQHLDTFIEGAGDYEVIAKYFDFSIYTIRSRFEKSFGGPSRAMIEAIVARHPEITVESFAKLVEKKARRRDVAILLRDYDLDSLKESEDLSYIQ</sequence>
<name>A0AAD9UXA3_ACRCE</name>
<evidence type="ECO:0000256" key="1">
    <source>
        <dbReference type="SAM" id="Phobius"/>
    </source>
</evidence>
<proteinExistence type="predicted"/>
<accession>A0AAD9UXA3</accession>
<feature type="transmembrane region" description="Helical" evidence="1">
    <location>
        <begin position="94"/>
        <end position="112"/>
    </location>
</feature>
<organism evidence="2 3">
    <name type="scientific">Acropora cervicornis</name>
    <name type="common">Staghorn coral</name>
    <dbReference type="NCBI Taxonomy" id="6130"/>
    <lineage>
        <taxon>Eukaryota</taxon>
        <taxon>Metazoa</taxon>
        <taxon>Cnidaria</taxon>
        <taxon>Anthozoa</taxon>
        <taxon>Hexacorallia</taxon>
        <taxon>Scleractinia</taxon>
        <taxon>Astrocoeniina</taxon>
        <taxon>Acroporidae</taxon>
        <taxon>Acropora</taxon>
    </lineage>
</organism>
<keyword evidence="3" id="KW-1185">Reference proteome</keyword>
<keyword evidence="1" id="KW-0812">Transmembrane</keyword>